<evidence type="ECO:0000259" key="1">
    <source>
        <dbReference type="Pfam" id="PF23310"/>
    </source>
</evidence>
<comment type="caution">
    <text evidence="2">The sequence shown here is derived from an EMBL/GenBank/DDBJ whole genome shotgun (WGS) entry which is preliminary data.</text>
</comment>
<evidence type="ECO:0000313" key="2">
    <source>
        <dbReference type="EMBL" id="KAH0742994.1"/>
    </source>
</evidence>
<dbReference type="Pfam" id="PF23310">
    <property type="entry name" value="TPR_27"/>
    <property type="match status" value="2"/>
</dbReference>
<dbReference type="EMBL" id="JAIVGD010000023">
    <property type="protein sequence ID" value="KAH0742994.1"/>
    <property type="molecule type" value="Genomic_DNA"/>
</dbReference>
<dbReference type="InterPro" id="IPR040338">
    <property type="entry name" value="At1g67623-like"/>
</dbReference>
<sequence>MLNNEYDDVDMNNHDAEIGKDDVPDFESHNPPIPIVGSNIPYSSQSSRVNNVRDDETGFYKGMTFKNKEELTSSLKIACLKKDFGLKKGMEHAKSNVRGTHEHKYAVLNAYCYMLEVANPGKMRKVIAVDGTFLRSKHPCIRNVVSTIYHASHYGCCMRYLGENIQNNFHNSKAVTHFYKVAKAYDRCEFNDHFNQIRDLVPKAAEPLERIGFHPWSRAFCPGNSSRVLNEVANEPSVHQKVTLVSIPYRRWSIVQEAISFLEMCRASENLEALYRKGVFDFFNSNDPIALGMINQAADGGHIGASYVLAIISIFNGGESMREGGMWVPEPHLLGGRPIYCTVHQFEQIRRRNGWPMGSDNEDDIRFPGSSMKSLMNLLFIRRASGNLEALYRKDVYDFFKRSNSNGLEILSQAADGGHIGASYVLAIISIFNGSESMREGIMFIANMTPLKLRRCREKLLYTLYGWVPEPHLLGERPICCTIQNLHFRCELCRVASSFGGLVTECMGSSDPPPFKKEWTIQVEDFGLVHAIVRMHATSLDGGIVKMLIFDPSSLF</sequence>
<reference evidence="2 3" key="1">
    <citation type="journal article" date="2021" name="bioRxiv">
        <title>Chromosome-scale and haplotype-resolved genome assembly of a tetraploid potato cultivar.</title>
        <authorList>
            <person name="Sun H."/>
            <person name="Jiao W.-B."/>
            <person name="Krause K."/>
            <person name="Campoy J.A."/>
            <person name="Goel M."/>
            <person name="Folz-Donahue K."/>
            <person name="Kukat C."/>
            <person name="Huettel B."/>
            <person name="Schneeberger K."/>
        </authorList>
    </citation>
    <scope>NUCLEOTIDE SEQUENCE [LARGE SCALE GENOMIC DNA]</scope>
    <source>
        <strain evidence="2">SolTubOtavaFocal</strain>
        <tissue evidence="2">Leaves</tissue>
    </source>
</reference>
<dbReference type="PANTHER" id="PTHR33784">
    <property type="entry name" value="OS05G0482100 PROTEIN"/>
    <property type="match status" value="1"/>
</dbReference>
<protein>
    <recommendedName>
        <fullName evidence="1">At2g35280-like TPR domain-containing protein</fullName>
    </recommendedName>
</protein>
<feature type="domain" description="At2g35280-like TPR" evidence="1">
    <location>
        <begin position="251"/>
        <end position="325"/>
    </location>
</feature>
<dbReference type="InterPro" id="IPR057136">
    <property type="entry name" value="At2g35280_TPR_dom"/>
</dbReference>
<keyword evidence="3" id="KW-1185">Reference proteome</keyword>
<name>A0ABQ7U8R1_SOLTU</name>
<organism evidence="2 3">
    <name type="scientific">Solanum tuberosum</name>
    <name type="common">Potato</name>
    <dbReference type="NCBI Taxonomy" id="4113"/>
    <lineage>
        <taxon>Eukaryota</taxon>
        <taxon>Viridiplantae</taxon>
        <taxon>Streptophyta</taxon>
        <taxon>Embryophyta</taxon>
        <taxon>Tracheophyta</taxon>
        <taxon>Spermatophyta</taxon>
        <taxon>Magnoliopsida</taxon>
        <taxon>eudicotyledons</taxon>
        <taxon>Gunneridae</taxon>
        <taxon>Pentapetalae</taxon>
        <taxon>asterids</taxon>
        <taxon>lamiids</taxon>
        <taxon>Solanales</taxon>
        <taxon>Solanaceae</taxon>
        <taxon>Solanoideae</taxon>
        <taxon>Solaneae</taxon>
        <taxon>Solanum</taxon>
    </lineage>
</organism>
<evidence type="ECO:0000313" key="3">
    <source>
        <dbReference type="Proteomes" id="UP000826656"/>
    </source>
</evidence>
<dbReference type="PANTHER" id="PTHR33784:SF10">
    <property type="entry name" value="F-BOX PROTEIN"/>
    <property type="match status" value="1"/>
</dbReference>
<dbReference type="Proteomes" id="UP000826656">
    <property type="component" value="Unassembled WGS sequence"/>
</dbReference>
<gene>
    <name evidence="2" type="ORF">KY290_030987</name>
</gene>
<proteinExistence type="predicted"/>
<accession>A0ABQ7U8R1</accession>
<feature type="domain" description="At2g35280-like TPR" evidence="1">
    <location>
        <begin position="383"/>
        <end position="460"/>
    </location>
</feature>